<evidence type="ECO:0000256" key="8">
    <source>
        <dbReference type="ARBA" id="ARBA00059050"/>
    </source>
</evidence>
<feature type="binding site" evidence="10">
    <location>
        <position position="54"/>
    </location>
    <ligand>
        <name>Mg(2+)</name>
        <dbReference type="ChEBI" id="CHEBI:18420"/>
    </ligand>
</feature>
<dbReference type="GO" id="GO:0030010">
    <property type="term" value="P:establishment of cell polarity"/>
    <property type="evidence" value="ECO:0007669"/>
    <property type="project" value="UniProtKB-ARBA"/>
</dbReference>
<dbReference type="NCBIfam" id="TIGR00231">
    <property type="entry name" value="small_GTP"/>
    <property type="match status" value="1"/>
</dbReference>
<keyword evidence="6" id="KW-0333">Golgi apparatus</keyword>
<keyword evidence="14" id="KW-1185">Reference proteome</keyword>
<protein>
    <submittedName>
        <fullName evidence="13">Small GTPbinding ADP-ribosylation factor</fullName>
    </submittedName>
</protein>
<dbReference type="Proteomes" id="UP000011083">
    <property type="component" value="Unassembled WGS sequence"/>
</dbReference>
<evidence type="ECO:0000256" key="10">
    <source>
        <dbReference type="PIRSR" id="PIRSR606689-2"/>
    </source>
</evidence>
<accession>L8HEM7</accession>
<comment type="subcellular location">
    <subcellularLocation>
        <location evidence="1">Golgi apparatus</location>
    </subcellularLocation>
</comment>
<evidence type="ECO:0000256" key="5">
    <source>
        <dbReference type="ARBA" id="ARBA00022927"/>
    </source>
</evidence>
<gene>
    <name evidence="13" type="ORF">ACA1_068070</name>
</gene>
<keyword evidence="4" id="KW-0931">ER-Golgi transport</keyword>
<evidence type="ECO:0000256" key="1">
    <source>
        <dbReference type="ARBA" id="ARBA00004555"/>
    </source>
</evidence>
<dbReference type="Pfam" id="PF00025">
    <property type="entry name" value="Arf"/>
    <property type="match status" value="1"/>
</dbReference>
<reference evidence="13 14" key="1">
    <citation type="journal article" date="2013" name="Genome Biol.">
        <title>Genome of Acanthamoeba castellanii highlights extensive lateral gene transfer and early evolution of tyrosine kinase signaling.</title>
        <authorList>
            <person name="Clarke M."/>
            <person name="Lohan A.J."/>
            <person name="Liu B."/>
            <person name="Lagkouvardos I."/>
            <person name="Roy S."/>
            <person name="Zafar N."/>
            <person name="Bertelli C."/>
            <person name="Schilde C."/>
            <person name="Kianianmomeni A."/>
            <person name="Burglin T.R."/>
            <person name="Frech C."/>
            <person name="Turcotte B."/>
            <person name="Kopec K.O."/>
            <person name="Synnott J.M."/>
            <person name="Choo C."/>
            <person name="Paponov I."/>
            <person name="Finkler A."/>
            <person name="Soon Heng Tan C."/>
            <person name="Hutchins A.P."/>
            <person name="Weinmeier T."/>
            <person name="Rattei T."/>
            <person name="Chu J.S."/>
            <person name="Gimenez G."/>
            <person name="Irimia M."/>
            <person name="Rigden D.J."/>
            <person name="Fitzpatrick D.A."/>
            <person name="Lorenzo-Morales J."/>
            <person name="Bateman A."/>
            <person name="Chiu C.H."/>
            <person name="Tang P."/>
            <person name="Hegemann P."/>
            <person name="Fromm H."/>
            <person name="Raoult D."/>
            <person name="Greub G."/>
            <person name="Miranda-Saavedra D."/>
            <person name="Chen N."/>
            <person name="Nash P."/>
            <person name="Ginger M.L."/>
            <person name="Horn M."/>
            <person name="Schaap P."/>
            <person name="Caler L."/>
            <person name="Loftus B."/>
        </authorList>
    </citation>
    <scope>NUCLEOTIDE SEQUENCE [LARGE SCALE GENOMIC DNA]</scope>
    <source>
        <strain evidence="13 14">Neff</strain>
    </source>
</reference>
<keyword evidence="5" id="KW-0653">Protein transport</keyword>
<feature type="region of interest" description="Disordered" evidence="12">
    <location>
        <begin position="207"/>
        <end position="227"/>
    </location>
</feature>
<organism evidence="13 14">
    <name type="scientific">Acanthamoeba castellanii (strain ATCC 30010 / Neff)</name>
    <dbReference type="NCBI Taxonomy" id="1257118"/>
    <lineage>
        <taxon>Eukaryota</taxon>
        <taxon>Amoebozoa</taxon>
        <taxon>Discosea</taxon>
        <taxon>Longamoebia</taxon>
        <taxon>Centramoebida</taxon>
        <taxon>Acanthamoebidae</taxon>
        <taxon>Acanthamoeba</taxon>
    </lineage>
</organism>
<keyword evidence="3 9" id="KW-0547">Nucleotide-binding</keyword>
<dbReference type="Gene3D" id="3.40.50.300">
    <property type="entry name" value="P-loop containing nucleotide triphosphate hydrolases"/>
    <property type="match status" value="1"/>
</dbReference>
<dbReference type="GO" id="GO:0046872">
    <property type="term" value="F:metal ion binding"/>
    <property type="evidence" value="ECO:0007669"/>
    <property type="project" value="UniProtKB-KW"/>
</dbReference>
<dbReference type="KEGG" id="acan:ACA1_068070"/>
<dbReference type="OrthoDB" id="2011769at2759"/>
<evidence type="ECO:0000256" key="9">
    <source>
        <dbReference type="PIRSR" id="PIRSR606689-1"/>
    </source>
</evidence>
<evidence type="ECO:0000313" key="14">
    <source>
        <dbReference type="Proteomes" id="UP000011083"/>
    </source>
</evidence>
<feature type="binding site" evidence="10">
    <location>
        <position position="37"/>
    </location>
    <ligand>
        <name>Mg(2+)</name>
        <dbReference type="ChEBI" id="CHEBI:18420"/>
    </ligand>
</feature>
<evidence type="ECO:0000256" key="11">
    <source>
        <dbReference type="RuleBase" id="RU003925"/>
    </source>
</evidence>
<dbReference type="InterPro" id="IPR027417">
    <property type="entry name" value="P-loop_NTPase"/>
</dbReference>
<dbReference type="AlphaFoldDB" id="L8HEM7"/>
<keyword evidence="7 9" id="KW-0342">GTP-binding</keyword>
<dbReference type="InterPro" id="IPR006689">
    <property type="entry name" value="Small_GTPase_ARF/SAR"/>
</dbReference>
<evidence type="ECO:0000256" key="3">
    <source>
        <dbReference type="ARBA" id="ARBA00022741"/>
    </source>
</evidence>
<dbReference type="PANTHER" id="PTHR11711">
    <property type="entry name" value="ADP RIBOSYLATION FACTOR-RELATED"/>
    <property type="match status" value="1"/>
</dbReference>
<sequence length="227" mass="25695">MGGALTKGYRKLSWRLHKKRGSQGRIVMLGLDASGKTTILYRLAFGDHVKTIPTVGFNVETICYHKLALLTWDVGGQKKLRQLWQYYLKNTQALVFVVDSADRERLPEAKEELRMLMERPELVGGVLLVLANKQDMPHALPPEEIARKLKLKRVARKTTWHIQGTVGTTGNGLYEAIDWLTAALRDHEAATARGRRSRTTWRFVRDPHHHHNQTADVGLAQTSTTPS</sequence>
<dbReference type="CDD" id="cd00878">
    <property type="entry name" value="Arf_Arl"/>
    <property type="match status" value="1"/>
</dbReference>
<name>L8HEM7_ACACF</name>
<evidence type="ECO:0000313" key="13">
    <source>
        <dbReference type="EMBL" id="ELR23223.1"/>
    </source>
</evidence>
<dbReference type="SMART" id="SM00178">
    <property type="entry name" value="SAR"/>
    <property type="match status" value="1"/>
</dbReference>
<dbReference type="GO" id="GO:0005525">
    <property type="term" value="F:GTP binding"/>
    <property type="evidence" value="ECO:0007669"/>
    <property type="project" value="UniProtKB-KW"/>
</dbReference>
<dbReference type="InterPro" id="IPR005225">
    <property type="entry name" value="Small_GTP-bd"/>
</dbReference>
<dbReference type="OMA" id="QPWSVQP"/>
<dbReference type="GeneID" id="14924196"/>
<comment type="similarity">
    <text evidence="2 11">Belongs to the small GTPase superfamily. Arf family.</text>
</comment>
<keyword evidence="10" id="KW-0479">Metal-binding</keyword>
<evidence type="ECO:0000256" key="6">
    <source>
        <dbReference type="ARBA" id="ARBA00023034"/>
    </source>
</evidence>
<feature type="binding site" evidence="9">
    <location>
        <begin position="132"/>
        <end position="135"/>
    </location>
    <ligand>
        <name>GTP</name>
        <dbReference type="ChEBI" id="CHEBI:37565"/>
    </ligand>
</feature>
<keyword evidence="5" id="KW-0813">Transport</keyword>
<dbReference type="GO" id="GO:0003924">
    <property type="term" value="F:GTPase activity"/>
    <property type="evidence" value="ECO:0007669"/>
    <property type="project" value="InterPro"/>
</dbReference>
<dbReference type="RefSeq" id="XP_004352751.1">
    <property type="nucleotide sequence ID" value="XM_004352699.1"/>
</dbReference>
<dbReference type="GO" id="GO:0016192">
    <property type="term" value="P:vesicle-mediated transport"/>
    <property type="evidence" value="ECO:0007669"/>
    <property type="project" value="UniProtKB-KW"/>
</dbReference>
<evidence type="ECO:0000256" key="12">
    <source>
        <dbReference type="SAM" id="MobiDB-lite"/>
    </source>
</evidence>
<dbReference type="STRING" id="1257118.L8HEM7"/>
<feature type="binding site" evidence="9">
    <location>
        <position position="76"/>
    </location>
    <ligand>
        <name>GTP</name>
        <dbReference type="ChEBI" id="CHEBI:37565"/>
    </ligand>
</feature>
<proteinExistence type="inferred from homology"/>
<feature type="binding site" evidence="9">
    <location>
        <begin position="30"/>
        <end position="37"/>
    </location>
    <ligand>
        <name>GTP</name>
        <dbReference type="ChEBI" id="CHEBI:37565"/>
    </ligand>
</feature>
<dbReference type="PRINTS" id="PR00328">
    <property type="entry name" value="SAR1GTPBP"/>
</dbReference>
<dbReference type="GO" id="GO:0015031">
    <property type="term" value="P:protein transport"/>
    <property type="evidence" value="ECO:0007669"/>
    <property type="project" value="UniProtKB-KW"/>
</dbReference>
<evidence type="ECO:0000256" key="4">
    <source>
        <dbReference type="ARBA" id="ARBA00022892"/>
    </source>
</evidence>
<dbReference type="InterPro" id="IPR024156">
    <property type="entry name" value="Small_GTPase_ARF"/>
</dbReference>
<dbReference type="SUPFAM" id="SSF52540">
    <property type="entry name" value="P-loop containing nucleoside triphosphate hydrolases"/>
    <property type="match status" value="1"/>
</dbReference>
<evidence type="ECO:0000256" key="2">
    <source>
        <dbReference type="ARBA" id="ARBA00010290"/>
    </source>
</evidence>
<dbReference type="GO" id="GO:0005794">
    <property type="term" value="C:Golgi apparatus"/>
    <property type="evidence" value="ECO:0007669"/>
    <property type="project" value="UniProtKB-SubCell"/>
</dbReference>
<dbReference type="PROSITE" id="PS51417">
    <property type="entry name" value="ARF"/>
    <property type="match status" value="1"/>
</dbReference>
<dbReference type="EMBL" id="KB007857">
    <property type="protein sequence ID" value="ELR23223.1"/>
    <property type="molecule type" value="Genomic_DNA"/>
</dbReference>
<dbReference type="VEuPathDB" id="AmoebaDB:ACA1_068070"/>
<evidence type="ECO:0000256" key="7">
    <source>
        <dbReference type="ARBA" id="ARBA00023134"/>
    </source>
</evidence>
<dbReference type="SMART" id="SM00177">
    <property type="entry name" value="ARF"/>
    <property type="match status" value="1"/>
</dbReference>
<keyword evidence="10" id="KW-0460">Magnesium</keyword>
<comment type="function">
    <text evidence="8">GTP-binding protein that may be involved in protein trafficking. May modulate vesicle budding and uncoating within the Golgi apparatus.</text>
</comment>
<dbReference type="FunFam" id="3.40.50.300:FF:000412">
    <property type="entry name" value="ADP-ribosylation factor 1"/>
    <property type="match status" value="1"/>
</dbReference>